<comment type="caution">
    <text evidence="3">The sequence shown here is derived from an EMBL/GenBank/DDBJ whole genome shotgun (WGS) entry which is preliminary data.</text>
</comment>
<proteinExistence type="predicted"/>
<name>A0A813HUR2_POLGL</name>
<keyword evidence="4" id="KW-1185">Reference proteome</keyword>
<dbReference type="PANTHER" id="PTHR20916:SF18">
    <property type="entry name" value="IPT_TIG DOMAIN-CONTAINING PROTEIN"/>
    <property type="match status" value="1"/>
</dbReference>
<feature type="transmembrane region" description="Helical" evidence="2">
    <location>
        <begin position="118"/>
        <end position="145"/>
    </location>
</feature>
<dbReference type="Proteomes" id="UP000654075">
    <property type="component" value="Unassembled WGS sequence"/>
</dbReference>
<accession>A0A813HUR2</accession>
<organism evidence="3 4">
    <name type="scientific">Polarella glacialis</name>
    <name type="common">Dinoflagellate</name>
    <dbReference type="NCBI Taxonomy" id="89957"/>
    <lineage>
        <taxon>Eukaryota</taxon>
        <taxon>Sar</taxon>
        <taxon>Alveolata</taxon>
        <taxon>Dinophyceae</taxon>
        <taxon>Suessiales</taxon>
        <taxon>Suessiaceae</taxon>
        <taxon>Polarella</taxon>
    </lineage>
</organism>
<keyword evidence="2" id="KW-0472">Membrane</keyword>
<protein>
    <submittedName>
        <fullName evidence="3">Uncharacterized protein</fullName>
    </submittedName>
</protein>
<evidence type="ECO:0000313" key="3">
    <source>
        <dbReference type="EMBL" id="CAE8641465.1"/>
    </source>
</evidence>
<evidence type="ECO:0000313" key="4">
    <source>
        <dbReference type="Proteomes" id="UP000654075"/>
    </source>
</evidence>
<reference evidence="3" key="1">
    <citation type="submission" date="2021-02" db="EMBL/GenBank/DDBJ databases">
        <authorList>
            <person name="Dougan E. K."/>
            <person name="Rhodes N."/>
            <person name="Thang M."/>
            <person name="Chan C."/>
        </authorList>
    </citation>
    <scope>NUCLEOTIDE SEQUENCE</scope>
</reference>
<gene>
    <name evidence="3" type="ORF">PGLA1383_LOCUS56092</name>
</gene>
<keyword evidence="2" id="KW-0812">Transmembrane</keyword>
<evidence type="ECO:0000256" key="1">
    <source>
        <dbReference type="SAM" id="MobiDB-lite"/>
    </source>
</evidence>
<dbReference type="AlphaFoldDB" id="A0A813HUR2"/>
<dbReference type="PANTHER" id="PTHR20916">
    <property type="entry name" value="CYSTEINE AND GLYCINE-RICH PROTEIN 2 BINDING PROTEIN"/>
    <property type="match status" value="1"/>
</dbReference>
<feature type="region of interest" description="Disordered" evidence="1">
    <location>
        <begin position="52"/>
        <end position="92"/>
    </location>
</feature>
<sequence>MFSWDSSTILGKSVLYNNNIRSLFWGCACLCFRGVAANFACGWPWPVSNNNKNNNNNHNNNNNNNNKKKNNNNNDNNNNKNKNKNNSTHQIPAASPSSAICLCQLPAHRLLAARWLSLLLWLLLLLVLLLLGIRFFFFAHLHFLLPPRDRTQTPFYTTSANYQGDSQNKKTPF</sequence>
<feature type="compositionally biased region" description="Low complexity" evidence="1">
    <location>
        <begin position="52"/>
        <end position="86"/>
    </location>
</feature>
<feature type="transmembrane region" description="Helical" evidence="2">
    <location>
        <begin position="22"/>
        <end position="45"/>
    </location>
</feature>
<dbReference type="EMBL" id="CAJNNV010032899">
    <property type="protein sequence ID" value="CAE8641465.1"/>
    <property type="molecule type" value="Genomic_DNA"/>
</dbReference>
<evidence type="ECO:0000256" key="2">
    <source>
        <dbReference type="SAM" id="Phobius"/>
    </source>
</evidence>
<keyword evidence="2" id="KW-1133">Transmembrane helix</keyword>